<reference evidence="2 3" key="1">
    <citation type="submission" date="2016-04" db="EMBL/GenBank/DDBJ databases">
        <title>A degradative enzymes factory behind the ericoid mycorrhizal symbiosis.</title>
        <authorList>
            <consortium name="DOE Joint Genome Institute"/>
            <person name="Martino E."/>
            <person name="Morin E."/>
            <person name="Grelet G."/>
            <person name="Kuo A."/>
            <person name="Kohler A."/>
            <person name="Daghino S."/>
            <person name="Barry K."/>
            <person name="Choi C."/>
            <person name="Cichocki N."/>
            <person name="Clum A."/>
            <person name="Copeland A."/>
            <person name="Hainaut M."/>
            <person name="Haridas S."/>
            <person name="Labutti K."/>
            <person name="Lindquist E."/>
            <person name="Lipzen A."/>
            <person name="Khouja H.-R."/>
            <person name="Murat C."/>
            <person name="Ohm R."/>
            <person name="Olson A."/>
            <person name="Spatafora J."/>
            <person name="Veneault-Fourrey C."/>
            <person name="Henrissat B."/>
            <person name="Grigoriev I."/>
            <person name="Martin F."/>
            <person name="Perotto S."/>
        </authorList>
    </citation>
    <scope>NUCLEOTIDE SEQUENCE [LARGE SCALE GENOMIC DNA]</scope>
    <source>
        <strain evidence="2 3">F</strain>
    </source>
</reference>
<feature type="region of interest" description="Disordered" evidence="1">
    <location>
        <begin position="1"/>
        <end position="40"/>
    </location>
</feature>
<dbReference type="AlphaFoldDB" id="A0A2J6RG01"/>
<evidence type="ECO:0000313" key="2">
    <source>
        <dbReference type="EMBL" id="PMD37428.1"/>
    </source>
</evidence>
<evidence type="ECO:0000313" key="3">
    <source>
        <dbReference type="Proteomes" id="UP000235786"/>
    </source>
</evidence>
<feature type="compositionally biased region" description="Basic and acidic residues" evidence="1">
    <location>
        <begin position="13"/>
        <end position="22"/>
    </location>
</feature>
<gene>
    <name evidence="2" type="ORF">L207DRAFT_636128</name>
</gene>
<protein>
    <submittedName>
        <fullName evidence="2">Uncharacterized protein</fullName>
    </submittedName>
</protein>
<keyword evidence="3" id="KW-1185">Reference proteome</keyword>
<sequence>MATNSGSGQGEDVPARSTRDNPEAASDNEPQHESQYPSLQNRIEQAGIRNVNDLIARFCMTLAESGESTSNVDSNHLSASPLSTQDIFELYQILEVVLDVLSNHLFNSVP</sequence>
<organism evidence="2 3">
    <name type="scientific">Hyaloscypha variabilis (strain UAMH 11265 / GT02V1 / F)</name>
    <name type="common">Meliniomyces variabilis</name>
    <dbReference type="NCBI Taxonomy" id="1149755"/>
    <lineage>
        <taxon>Eukaryota</taxon>
        <taxon>Fungi</taxon>
        <taxon>Dikarya</taxon>
        <taxon>Ascomycota</taxon>
        <taxon>Pezizomycotina</taxon>
        <taxon>Leotiomycetes</taxon>
        <taxon>Helotiales</taxon>
        <taxon>Hyaloscyphaceae</taxon>
        <taxon>Hyaloscypha</taxon>
        <taxon>Hyaloscypha variabilis</taxon>
    </lineage>
</organism>
<dbReference type="Proteomes" id="UP000235786">
    <property type="component" value="Unassembled WGS sequence"/>
</dbReference>
<name>A0A2J6RG01_HYAVF</name>
<dbReference type="EMBL" id="KZ613949">
    <property type="protein sequence ID" value="PMD37428.1"/>
    <property type="molecule type" value="Genomic_DNA"/>
</dbReference>
<accession>A0A2J6RG01</accession>
<proteinExistence type="predicted"/>
<evidence type="ECO:0000256" key="1">
    <source>
        <dbReference type="SAM" id="MobiDB-lite"/>
    </source>
</evidence>